<evidence type="ECO:0000256" key="2">
    <source>
        <dbReference type="ARBA" id="ARBA00022603"/>
    </source>
</evidence>
<dbReference type="PANTHER" id="PTHR43619:SF2">
    <property type="entry name" value="S-ADENOSYL-L-METHIONINE-DEPENDENT METHYLTRANSFERASES SUPERFAMILY PROTEIN"/>
    <property type="match status" value="1"/>
</dbReference>
<dbReference type="Pfam" id="PF04072">
    <property type="entry name" value="LCM"/>
    <property type="match status" value="1"/>
</dbReference>
<dbReference type="PANTHER" id="PTHR43619">
    <property type="entry name" value="S-ADENOSYL-L-METHIONINE-DEPENDENT METHYLTRANSFERASE YKTD-RELATED"/>
    <property type="match status" value="1"/>
</dbReference>
<dbReference type="InterPro" id="IPR011610">
    <property type="entry name" value="SAM_mthyl_Trfase_ML2640-like"/>
</dbReference>
<organism evidence="5 6">
    <name type="scientific">Succinivibrio dextrinosolvens DSM 3072</name>
    <dbReference type="NCBI Taxonomy" id="1123324"/>
    <lineage>
        <taxon>Bacteria</taxon>
        <taxon>Pseudomonadati</taxon>
        <taxon>Pseudomonadota</taxon>
        <taxon>Gammaproteobacteria</taxon>
        <taxon>Aeromonadales</taxon>
        <taxon>Succinivibrionaceae</taxon>
        <taxon>Succinivibrio</taxon>
    </lineage>
</organism>
<protein>
    <recommendedName>
        <fullName evidence="4">S-adenosyl-L-methionine-dependent methyltransferase</fullName>
        <ecNumber evidence="4">2.1.1.-</ecNumber>
    </recommendedName>
</protein>
<evidence type="ECO:0000256" key="4">
    <source>
        <dbReference type="RuleBase" id="RU362030"/>
    </source>
</evidence>
<keyword evidence="4" id="KW-0949">S-adenosyl-L-methionine</keyword>
<dbReference type="Gene3D" id="3.40.50.150">
    <property type="entry name" value="Vaccinia Virus protein VP39"/>
    <property type="match status" value="1"/>
</dbReference>
<dbReference type="Proteomes" id="UP000242432">
    <property type="component" value="Unassembled WGS sequence"/>
</dbReference>
<dbReference type="SUPFAM" id="SSF53335">
    <property type="entry name" value="S-adenosyl-L-methionine-dependent methyltransferases"/>
    <property type="match status" value="1"/>
</dbReference>
<keyword evidence="6" id="KW-1185">Reference proteome</keyword>
<dbReference type="AlphaFoldDB" id="A0A1T4UXD3"/>
<dbReference type="NCBIfam" id="TIGR00027">
    <property type="entry name" value="mthyl_TIGR00027"/>
    <property type="match status" value="1"/>
</dbReference>
<dbReference type="InterPro" id="IPR029063">
    <property type="entry name" value="SAM-dependent_MTases_sf"/>
</dbReference>
<gene>
    <name evidence="5" type="ORF">SAMN02745213_00202</name>
</gene>
<keyword evidence="2 4" id="KW-0489">Methyltransferase</keyword>
<dbReference type="EC" id="2.1.1.-" evidence="4"/>
<dbReference type="EMBL" id="FUXX01000002">
    <property type="protein sequence ID" value="SKA57337.1"/>
    <property type="molecule type" value="Genomic_DNA"/>
</dbReference>
<accession>A0A1T4UXD3</accession>
<dbReference type="STRING" id="83771.SAMN02910357_00694"/>
<evidence type="ECO:0000313" key="6">
    <source>
        <dbReference type="Proteomes" id="UP000242432"/>
    </source>
</evidence>
<sequence length="285" mass="33068">MTTYQGSVTARICAWARAYYSKSENQPVFNDYLAEKIIEDDKKLLLNLILKKRRQEHGVFKKNVLDLILPIPVSRSIFAEHEFLDFKKKNPSAQYLILGAGLDTFAWRDTSDKTSYFEVDHPFFQSIKKQRIKNLHLENRAIFVPVDFRTDSLKEKLKQAGFDSSRPTFVTIMGLSYYLNFSTFISTLKDILELSSKLTVLFDFYEEKSLSDTDRRFEELKNLTSYVGEPMSDGYKSSSVVNTLEQLGFAVNHLTPYEIKEKFLSGQIKKIKAYDNVHFIKAEKL</sequence>
<reference evidence="6" key="1">
    <citation type="submission" date="2017-02" db="EMBL/GenBank/DDBJ databases">
        <authorList>
            <person name="Varghese N."/>
            <person name="Submissions S."/>
        </authorList>
    </citation>
    <scope>NUCLEOTIDE SEQUENCE [LARGE SCALE GENOMIC DNA]</scope>
    <source>
        <strain evidence="6">DSM 3072</strain>
    </source>
</reference>
<dbReference type="RefSeq" id="WP_078927829.1">
    <property type="nucleotide sequence ID" value="NZ_FUXX01000002.1"/>
</dbReference>
<keyword evidence="3 5" id="KW-0808">Transferase</keyword>
<dbReference type="GO" id="GO:0032259">
    <property type="term" value="P:methylation"/>
    <property type="evidence" value="ECO:0007669"/>
    <property type="project" value="UniProtKB-KW"/>
</dbReference>
<name>A0A1T4UXD3_9GAMM</name>
<proteinExistence type="inferred from homology"/>
<evidence type="ECO:0000313" key="5">
    <source>
        <dbReference type="EMBL" id="SKA57337.1"/>
    </source>
</evidence>
<evidence type="ECO:0000256" key="1">
    <source>
        <dbReference type="ARBA" id="ARBA00008138"/>
    </source>
</evidence>
<dbReference type="GO" id="GO:0008168">
    <property type="term" value="F:methyltransferase activity"/>
    <property type="evidence" value="ECO:0007669"/>
    <property type="project" value="UniProtKB-UniRule"/>
</dbReference>
<dbReference type="InterPro" id="IPR007213">
    <property type="entry name" value="Ppm1/Ppm2/Tcmp"/>
</dbReference>
<comment type="function">
    <text evidence="4">Exhibits S-adenosyl-L-methionine-dependent methyltransferase activity.</text>
</comment>
<comment type="similarity">
    <text evidence="1 4">Belongs to the UPF0677 family.</text>
</comment>
<evidence type="ECO:0000256" key="3">
    <source>
        <dbReference type="ARBA" id="ARBA00022679"/>
    </source>
</evidence>